<evidence type="ECO:0000313" key="1">
    <source>
        <dbReference type="EMBL" id="MBB6671251.1"/>
    </source>
</evidence>
<gene>
    <name evidence="1" type="ORF">H7C19_11235</name>
</gene>
<sequence length="60" mass="6240">MGCDRSILVGTVLAVGLLEHDIDGIDRMGLLFGWGLLLGLFGTAVPTGAEAGRGLREAEE</sequence>
<proteinExistence type="predicted"/>
<dbReference type="EMBL" id="JACJVP010000019">
    <property type="protein sequence ID" value="MBB6671251.1"/>
    <property type="molecule type" value="Genomic_DNA"/>
</dbReference>
<dbReference type="RefSeq" id="WP_185142737.1">
    <property type="nucleotide sequence ID" value="NZ_JACJVP010000019.1"/>
</dbReference>
<name>A0A7X0RRM3_9BACL</name>
<reference evidence="1 2" key="1">
    <citation type="submission" date="2020-08" db="EMBL/GenBank/DDBJ databases">
        <title>Cohnella phylogeny.</title>
        <authorList>
            <person name="Dunlap C."/>
        </authorList>
    </citation>
    <scope>NUCLEOTIDE SEQUENCE [LARGE SCALE GENOMIC DNA]</scope>
    <source>
        <strain evidence="1 2">DSM 28246</strain>
    </source>
</reference>
<dbReference type="Proteomes" id="UP000547209">
    <property type="component" value="Unassembled WGS sequence"/>
</dbReference>
<dbReference type="AlphaFoldDB" id="A0A7X0RRM3"/>
<comment type="caution">
    <text evidence="1">The sequence shown here is derived from an EMBL/GenBank/DDBJ whole genome shotgun (WGS) entry which is preliminary data.</text>
</comment>
<accession>A0A7X0RRM3</accession>
<protein>
    <submittedName>
        <fullName evidence="1">Uncharacterized protein</fullName>
    </submittedName>
</protein>
<keyword evidence="2" id="KW-1185">Reference proteome</keyword>
<evidence type="ECO:0000313" key="2">
    <source>
        <dbReference type="Proteomes" id="UP000547209"/>
    </source>
</evidence>
<organism evidence="1 2">
    <name type="scientific">Cohnella nanjingensis</name>
    <dbReference type="NCBI Taxonomy" id="1387779"/>
    <lineage>
        <taxon>Bacteria</taxon>
        <taxon>Bacillati</taxon>
        <taxon>Bacillota</taxon>
        <taxon>Bacilli</taxon>
        <taxon>Bacillales</taxon>
        <taxon>Paenibacillaceae</taxon>
        <taxon>Cohnella</taxon>
    </lineage>
</organism>